<proteinExistence type="predicted"/>
<evidence type="ECO:0000313" key="1">
    <source>
        <dbReference type="EMBL" id="MBK0403256.1"/>
    </source>
</evidence>
<keyword evidence="2" id="KW-1185">Reference proteome</keyword>
<dbReference type="EMBL" id="JAEHFX010000004">
    <property type="protein sequence ID" value="MBK0403256.1"/>
    <property type="molecule type" value="Genomic_DNA"/>
</dbReference>
<dbReference type="PROSITE" id="PS51257">
    <property type="entry name" value="PROKAR_LIPOPROTEIN"/>
    <property type="match status" value="1"/>
</dbReference>
<comment type="caution">
    <text evidence="1">The sequence shown here is derived from an EMBL/GenBank/DDBJ whole genome shotgun (WGS) entry which is preliminary data.</text>
</comment>
<reference evidence="1 2" key="1">
    <citation type="submission" date="2020-12" db="EMBL/GenBank/DDBJ databases">
        <title>Bacterial novel species Adhaeribacter sp. BT258 isolated from soil.</title>
        <authorList>
            <person name="Jung H.-Y."/>
        </authorList>
    </citation>
    <scope>NUCLEOTIDE SEQUENCE [LARGE SCALE GENOMIC DNA]</scope>
    <source>
        <strain evidence="1 2">BT258</strain>
    </source>
</reference>
<evidence type="ECO:0008006" key="3">
    <source>
        <dbReference type="Google" id="ProtNLM"/>
    </source>
</evidence>
<protein>
    <recommendedName>
        <fullName evidence="3">DUF1735 domain-containing protein</fullName>
    </recommendedName>
</protein>
<evidence type="ECO:0000313" key="2">
    <source>
        <dbReference type="Proteomes" id="UP000644147"/>
    </source>
</evidence>
<dbReference type="RefSeq" id="WP_200506010.1">
    <property type="nucleotide sequence ID" value="NZ_JAEHFX010000004.1"/>
</dbReference>
<organism evidence="1 2">
    <name type="scientific">Adhaeribacter terrigena</name>
    <dbReference type="NCBI Taxonomy" id="2793070"/>
    <lineage>
        <taxon>Bacteria</taxon>
        <taxon>Pseudomonadati</taxon>
        <taxon>Bacteroidota</taxon>
        <taxon>Cytophagia</taxon>
        <taxon>Cytophagales</taxon>
        <taxon>Hymenobacteraceae</taxon>
        <taxon>Adhaeribacter</taxon>
    </lineage>
</organism>
<dbReference type="Proteomes" id="UP000644147">
    <property type="component" value="Unassembled WGS sequence"/>
</dbReference>
<sequence>MKKSYYLLLMLFVAVFSGCKKEEEDPVDKIFSFDIKNEKEFVATKNEINAAYTASSNGFNFPLPVSGVAGDTEADFRENNTSTSLVTDIRVREVYLTMPDNATEDFSFLEKVDIYIAMDKDDPNPLLMAYNRAIPTNVGKKLVFTPTDASVVKYVKAGEYALILKDYKMRRQVTSDLSITARITYTVTANPLK</sequence>
<gene>
    <name evidence="1" type="ORF">I5M27_09685</name>
</gene>
<name>A0ABS1C1H7_9BACT</name>
<accession>A0ABS1C1H7</accession>